<protein>
    <submittedName>
        <fullName evidence="1">Uncharacterized protein</fullName>
    </submittedName>
</protein>
<sequence>MDVRYIHKIIKVYPNVRELKKLARRKKILATYHYVKRS</sequence>
<gene>
    <name evidence="1" type="ORF">B4077_2291</name>
</gene>
<evidence type="ECO:0000313" key="1">
    <source>
        <dbReference type="EMBL" id="KLA27654.1"/>
    </source>
</evidence>
<evidence type="ECO:0000313" key="2">
    <source>
        <dbReference type="Proteomes" id="UP000035214"/>
    </source>
</evidence>
<organism evidence="1 2">
    <name type="scientific">Bacillus cereus</name>
    <dbReference type="NCBI Taxonomy" id="1396"/>
    <lineage>
        <taxon>Bacteria</taxon>
        <taxon>Bacillati</taxon>
        <taxon>Bacillota</taxon>
        <taxon>Bacilli</taxon>
        <taxon>Bacillales</taxon>
        <taxon>Bacillaceae</taxon>
        <taxon>Bacillus</taxon>
        <taxon>Bacillus cereus group</taxon>
    </lineage>
</organism>
<dbReference type="Proteomes" id="UP000035214">
    <property type="component" value="Unassembled WGS sequence"/>
</dbReference>
<dbReference type="AlphaFoldDB" id="A0A0G8ETQ3"/>
<accession>A0A0G8ETQ3</accession>
<dbReference type="EMBL" id="LCYI01000034">
    <property type="protein sequence ID" value="KLA27654.1"/>
    <property type="molecule type" value="Genomic_DNA"/>
</dbReference>
<comment type="caution">
    <text evidence="1">The sequence shown here is derived from an EMBL/GenBank/DDBJ whole genome shotgun (WGS) entry which is preliminary data.</text>
</comment>
<reference evidence="1 2" key="1">
    <citation type="submission" date="2015-04" db="EMBL/GenBank/DDBJ databases">
        <title>Draft Genome Sequences of Eight Spore-Forming Food Isolates of Bacillus cereus Genome sequencing.</title>
        <authorList>
            <person name="Krawcyk A.O."/>
            <person name="de Jong A."/>
            <person name="Eijlander R.T."/>
            <person name="Berendsen E.M."/>
            <person name="Holsappel S."/>
            <person name="Wells-Bennik M."/>
            <person name="Kuipers O.P."/>
        </authorList>
    </citation>
    <scope>NUCLEOTIDE SEQUENCE [LARGE SCALE GENOMIC DNA]</scope>
    <source>
        <strain evidence="1 2">B4077</strain>
    </source>
</reference>
<proteinExistence type="predicted"/>
<name>A0A0G8ETQ3_BACCE</name>